<keyword evidence="5" id="KW-1185">Reference proteome</keyword>
<proteinExistence type="predicted"/>
<gene>
    <name evidence="4" type="ORF">VHP8226_03437</name>
</gene>
<evidence type="ECO:0000256" key="2">
    <source>
        <dbReference type="SAM" id="Phobius"/>
    </source>
</evidence>
<dbReference type="InterPro" id="IPR036465">
    <property type="entry name" value="vWFA_dom_sf"/>
</dbReference>
<keyword evidence="2" id="KW-0812">Transmembrane</keyword>
<comment type="caution">
    <text evidence="4">The sequence shown here is derived from an EMBL/GenBank/DDBJ whole genome shotgun (WGS) entry which is preliminary data.</text>
</comment>
<keyword evidence="2" id="KW-0472">Membrane</keyword>
<protein>
    <recommendedName>
        <fullName evidence="3">Putative Flp pilus-assembly TadG-like N-terminal domain-containing protein</fullName>
    </recommendedName>
</protein>
<name>A0ABN8DN65_9VIBR</name>
<dbReference type="InterPro" id="IPR028087">
    <property type="entry name" value="Tad_N"/>
</dbReference>
<keyword evidence="2" id="KW-1133">Transmembrane helix</keyword>
<feature type="domain" description="Putative Flp pilus-assembly TadG-like N-terminal" evidence="3">
    <location>
        <begin position="15"/>
        <end position="59"/>
    </location>
</feature>
<dbReference type="RefSeq" id="WP_290369167.1">
    <property type="nucleotide sequence ID" value="NZ_CAKLCM010000003.1"/>
</dbReference>
<accession>A0ABN8DN65</accession>
<organism evidence="4 5">
    <name type="scientific">Vibrio hippocampi</name>
    <dbReference type="NCBI Taxonomy" id="654686"/>
    <lineage>
        <taxon>Bacteria</taxon>
        <taxon>Pseudomonadati</taxon>
        <taxon>Pseudomonadota</taxon>
        <taxon>Gammaproteobacteria</taxon>
        <taxon>Vibrionales</taxon>
        <taxon>Vibrionaceae</taxon>
        <taxon>Vibrio</taxon>
    </lineage>
</organism>
<sequence>MGKGQYSVAPSKQRGVAAIWMGLSLVPIMGFAFWAVEGTRYVQESSRLKDATEAAVLAVTIADSEESSAEMAQGYVDAYVRDIDASQFEITRTYQERDDDNDLLEYIQYQVDSITTHDSWFASNFIPSFSEQQDLAAQSTAKKYPTLLGDNNIDIVFVSDFSGSMNRYWDSKSSCDSSNSGCKIADLKQAIEAVSENILCSSVSNTELDEDGEDRCADDADTTSDKLDNRIAFVPYNIRTREHTSNDTYIVSQLRYNDYNHSLSDYSYEDIDWDKWRVEDDDDIEDCADRYSKCDGQNNTEKKDNQQQAKRIEDVMTSRHDSKNKDKFETNNYDTYNYVDFDLSVSQMMVDKYSSANLNTAFRIDDNDLYSGFGQSSQKQFWNVELTNNISNLETIDEMVASGNTAAFQGILTGIQYLAKGDPNSDDDEIQEEYDNKVKMLLILSDGQESPDNGVLSGLVDAKLCDKARENIPGLYIGIIGIDFEADTQSGFQDCVLEPDEDIINVNNLDELIEKIEELIAKGAKTNGVTKLY</sequence>
<feature type="region of interest" description="Disordered" evidence="1">
    <location>
        <begin position="294"/>
        <end position="326"/>
    </location>
</feature>
<dbReference type="EMBL" id="CAKLCM010000003">
    <property type="protein sequence ID" value="CAH0529682.1"/>
    <property type="molecule type" value="Genomic_DNA"/>
</dbReference>
<evidence type="ECO:0000313" key="4">
    <source>
        <dbReference type="EMBL" id="CAH0529682.1"/>
    </source>
</evidence>
<dbReference type="Pfam" id="PF13400">
    <property type="entry name" value="Tad"/>
    <property type="match status" value="1"/>
</dbReference>
<dbReference type="Gene3D" id="3.40.50.410">
    <property type="entry name" value="von Willebrand factor, type A domain"/>
    <property type="match status" value="1"/>
</dbReference>
<feature type="transmembrane region" description="Helical" evidence="2">
    <location>
        <begin position="16"/>
        <end position="36"/>
    </location>
</feature>
<evidence type="ECO:0000256" key="1">
    <source>
        <dbReference type="SAM" id="MobiDB-lite"/>
    </source>
</evidence>
<evidence type="ECO:0000259" key="3">
    <source>
        <dbReference type="Pfam" id="PF13400"/>
    </source>
</evidence>
<reference evidence="4" key="1">
    <citation type="submission" date="2021-12" db="EMBL/GenBank/DDBJ databases">
        <authorList>
            <person name="Rodrigo-Torres L."/>
            <person name="Arahal R. D."/>
            <person name="Lucena T."/>
        </authorList>
    </citation>
    <scope>NUCLEOTIDE SEQUENCE</scope>
    <source>
        <strain evidence="4">CECT 8226</strain>
    </source>
</reference>
<dbReference type="Proteomes" id="UP000838160">
    <property type="component" value="Unassembled WGS sequence"/>
</dbReference>
<feature type="compositionally biased region" description="Basic and acidic residues" evidence="1">
    <location>
        <begin position="300"/>
        <end position="326"/>
    </location>
</feature>
<evidence type="ECO:0000313" key="5">
    <source>
        <dbReference type="Proteomes" id="UP000838160"/>
    </source>
</evidence>